<comment type="caution">
    <text evidence="1">The sequence shown here is derived from an EMBL/GenBank/DDBJ whole genome shotgun (WGS) entry which is preliminary data.</text>
</comment>
<dbReference type="InterPro" id="IPR053037">
    <property type="entry name" value="Pericyclase_pydY-like"/>
</dbReference>
<name>A0A9P6VDF3_9HELO</name>
<organism evidence="1 2">
    <name type="scientific">Hyphodiscus hymeniophilus</name>
    <dbReference type="NCBI Taxonomy" id="353542"/>
    <lineage>
        <taxon>Eukaryota</taxon>
        <taxon>Fungi</taxon>
        <taxon>Dikarya</taxon>
        <taxon>Ascomycota</taxon>
        <taxon>Pezizomycotina</taxon>
        <taxon>Leotiomycetes</taxon>
        <taxon>Helotiales</taxon>
        <taxon>Hyphodiscaceae</taxon>
        <taxon>Hyphodiscus</taxon>
    </lineage>
</organism>
<dbReference type="OrthoDB" id="425354at2759"/>
<dbReference type="Proteomes" id="UP000785200">
    <property type="component" value="Unassembled WGS sequence"/>
</dbReference>
<dbReference type="AlphaFoldDB" id="A0A9P6VDF3"/>
<accession>A0A9P6VDF3</accession>
<keyword evidence="2" id="KW-1185">Reference proteome</keyword>
<dbReference type="PANTHER" id="PTHR38115">
    <property type="entry name" value="LIPOCALIN-LIKE DOMAIN-CONTAINING PROTEIN"/>
    <property type="match status" value="1"/>
</dbReference>
<gene>
    <name evidence="1" type="ORF">D0Z07_9331</name>
</gene>
<evidence type="ECO:0000313" key="1">
    <source>
        <dbReference type="EMBL" id="KAG0644945.1"/>
    </source>
</evidence>
<sequence length="196" mass="21773">MAAPPTANLKNLSGIWVTNKVLSDNPEKVLTLQGIPWLKRKIIGLATITLHITAYVPADTLSHVDITYTLTGGIKSTPELRTLDWQEREYADETFGNLVARSKWLADVDGDVSADGGPLQLSQKEGWCIEKVGPNGEAFIQSYLVNKKDGWSAEQIWGFAVIGDSRRHIRRIAVKKGKETKTVLQVYDWVGEMPNI</sequence>
<evidence type="ECO:0000313" key="2">
    <source>
        <dbReference type="Proteomes" id="UP000785200"/>
    </source>
</evidence>
<proteinExistence type="predicted"/>
<dbReference type="EMBL" id="VNKQ01000021">
    <property type="protein sequence ID" value="KAG0644945.1"/>
    <property type="molecule type" value="Genomic_DNA"/>
</dbReference>
<evidence type="ECO:0008006" key="3">
    <source>
        <dbReference type="Google" id="ProtNLM"/>
    </source>
</evidence>
<protein>
    <recommendedName>
        <fullName evidence="3">Lccl domain-containing protein</fullName>
    </recommendedName>
</protein>
<reference evidence="1" key="1">
    <citation type="submission" date="2019-07" db="EMBL/GenBank/DDBJ databases">
        <title>Hyphodiscus hymeniophilus genome sequencing and assembly.</title>
        <authorList>
            <person name="Kramer G."/>
            <person name="Nodwell J."/>
        </authorList>
    </citation>
    <scope>NUCLEOTIDE SEQUENCE</scope>
    <source>
        <strain evidence="1">ATCC 34498</strain>
    </source>
</reference>
<dbReference type="PANTHER" id="PTHR38115:SF1">
    <property type="entry name" value="LIPOCALIN-LIKE DOMAIN-CONTAINING PROTEIN"/>
    <property type="match status" value="1"/>
</dbReference>